<evidence type="ECO:0000313" key="2">
    <source>
        <dbReference type="Proteomes" id="UP000635606"/>
    </source>
</evidence>
<keyword evidence="2" id="KW-1185">Reference proteome</keyword>
<comment type="caution">
    <text evidence="1">The sequence shown here is derived from an EMBL/GenBank/DDBJ whole genome shotgun (WGS) entry which is preliminary data.</text>
</comment>
<dbReference type="AlphaFoldDB" id="A0A8J3ZXZ5"/>
<dbReference type="RefSeq" id="WP_203931135.1">
    <property type="nucleotide sequence ID" value="NZ_BOPH01000087.1"/>
</dbReference>
<dbReference type="Proteomes" id="UP000635606">
    <property type="component" value="Unassembled WGS sequence"/>
</dbReference>
<dbReference type="EMBL" id="BOPH01000087">
    <property type="protein sequence ID" value="GIJ71253.1"/>
    <property type="molecule type" value="Genomic_DNA"/>
</dbReference>
<gene>
    <name evidence="1" type="ORF">Voc01_061700</name>
</gene>
<sequence length="97" mass="11232">MTTRITDGVKLDAVHELLRDVAASYYMGCKAYHIFTETGADERVYWHIRLKTLTQFGNQLADALVVARPNWKVLYHTARRYRRLDHDPFGIPIVAGR</sequence>
<protein>
    <submittedName>
        <fullName evidence="1">Uncharacterized protein</fullName>
    </submittedName>
</protein>
<accession>A0A8J3ZXZ5</accession>
<name>A0A8J3ZXZ5_9ACTN</name>
<organism evidence="1 2">
    <name type="scientific">Virgisporangium ochraceum</name>
    <dbReference type="NCBI Taxonomy" id="65505"/>
    <lineage>
        <taxon>Bacteria</taxon>
        <taxon>Bacillati</taxon>
        <taxon>Actinomycetota</taxon>
        <taxon>Actinomycetes</taxon>
        <taxon>Micromonosporales</taxon>
        <taxon>Micromonosporaceae</taxon>
        <taxon>Virgisporangium</taxon>
    </lineage>
</organism>
<reference evidence="1" key="1">
    <citation type="submission" date="2021-01" db="EMBL/GenBank/DDBJ databases">
        <title>Whole genome shotgun sequence of Virgisporangium ochraceum NBRC 16418.</title>
        <authorList>
            <person name="Komaki H."/>
            <person name="Tamura T."/>
        </authorList>
    </citation>
    <scope>NUCLEOTIDE SEQUENCE</scope>
    <source>
        <strain evidence="1">NBRC 16418</strain>
    </source>
</reference>
<proteinExistence type="predicted"/>
<evidence type="ECO:0000313" key="1">
    <source>
        <dbReference type="EMBL" id="GIJ71253.1"/>
    </source>
</evidence>